<dbReference type="STRING" id="1166073.SAMN05192530_10547"/>
<dbReference type="OrthoDB" id="9788221at2"/>
<dbReference type="InterPro" id="IPR003719">
    <property type="entry name" value="Phenazine_PhzF-like"/>
</dbReference>
<reference evidence="3 4" key="1">
    <citation type="submission" date="2016-10" db="EMBL/GenBank/DDBJ databases">
        <authorList>
            <person name="de Groot N.N."/>
        </authorList>
    </citation>
    <scope>NUCLEOTIDE SEQUENCE [LARGE SCALE GENOMIC DNA]</scope>
    <source>
        <strain evidence="4">L7-484,KACC 16230,DSM 25025</strain>
    </source>
</reference>
<gene>
    <name evidence="3" type="ORF">SAMN05192530_10547</name>
</gene>
<dbReference type="PANTHER" id="PTHR13774">
    <property type="entry name" value="PHENAZINE BIOSYNTHESIS PROTEIN"/>
    <property type="match status" value="1"/>
</dbReference>
<dbReference type="Proteomes" id="UP000198793">
    <property type="component" value="Unassembled WGS sequence"/>
</dbReference>
<comment type="similarity">
    <text evidence="1">Belongs to the PhzF family.</text>
</comment>
<sequence length="278" mass="29563">MRRRFIQCDVFSDVPTRGNGLAVVLDGEGLSTEEMQRFAVWTNLAETTFLLPPSDPAAADYALRIFTTTRELPFAGHPTLGSCAAWLHAGGRAAQGGIVRQECGVGIVRIDVSGAVPAFVAPPTRIEALEPERLAEALAALRIDPREVVRSARLVNGPAWEAIELRSAEAVLAADPTGASFPEERAIGLIGPHAPGGEADVEVRMIDIWHGIKEDPITGSLNAALACWRQAEGRLDGPYVVAQGTRIGRIGRVHVRPDGDAVMIGGAVSILIEGMLDL</sequence>
<dbReference type="EMBL" id="FNIT01000005">
    <property type="protein sequence ID" value="SDO28482.1"/>
    <property type="molecule type" value="Genomic_DNA"/>
</dbReference>
<dbReference type="PIRSF" id="PIRSF016184">
    <property type="entry name" value="PhzC_PhzF"/>
    <property type="match status" value="1"/>
</dbReference>
<dbReference type="PANTHER" id="PTHR13774:SF32">
    <property type="entry name" value="ANTISENSE-ENHANCING SEQUENCE 1"/>
    <property type="match status" value="1"/>
</dbReference>
<evidence type="ECO:0000313" key="3">
    <source>
        <dbReference type="EMBL" id="SDO28482.1"/>
    </source>
</evidence>
<dbReference type="SUPFAM" id="SSF54506">
    <property type="entry name" value="Diaminopimelate epimerase-like"/>
    <property type="match status" value="1"/>
</dbReference>
<accession>A0A1H0IAQ0</accession>
<dbReference type="GO" id="GO:0016853">
    <property type="term" value="F:isomerase activity"/>
    <property type="evidence" value="ECO:0007669"/>
    <property type="project" value="TreeGrafter"/>
</dbReference>
<evidence type="ECO:0000313" key="4">
    <source>
        <dbReference type="Proteomes" id="UP000198793"/>
    </source>
</evidence>
<dbReference type="AlphaFoldDB" id="A0A1H0IAQ0"/>
<proteinExistence type="inferred from homology"/>
<keyword evidence="4" id="KW-1185">Reference proteome</keyword>
<dbReference type="Gene3D" id="3.10.310.10">
    <property type="entry name" value="Diaminopimelate Epimerase, Chain A, domain 1"/>
    <property type="match status" value="2"/>
</dbReference>
<name>A0A1H0IAQ0_9HYPH</name>
<dbReference type="NCBIfam" id="TIGR00654">
    <property type="entry name" value="PhzF_family"/>
    <property type="match status" value="1"/>
</dbReference>
<organism evidence="3 4">
    <name type="scientific">Aureimonas jatrophae</name>
    <dbReference type="NCBI Taxonomy" id="1166073"/>
    <lineage>
        <taxon>Bacteria</taxon>
        <taxon>Pseudomonadati</taxon>
        <taxon>Pseudomonadota</taxon>
        <taxon>Alphaproteobacteria</taxon>
        <taxon>Hyphomicrobiales</taxon>
        <taxon>Aurantimonadaceae</taxon>
        <taxon>Aureimonas</taxon>
    </lineage>
</organism>
<protein>
    <submittedName>
        <fullName evidence="3">Phenazine biosynthesis protein PhzF family</fullName>
    </submittedName>
</protein>
<dbReference type="GO" id="GO:0005737">
    <property type="term" value="C:cytoplasm"/>
    <property type="evidence" value="ECO:0007669"/>
    <property type="project" value="TreeGrafter"/>
</dbReference>
<evidence type="ECO:0000256" key="1">
    <source>
        <dbReference type="ARBA" id="ARBA00008270"/>
    </source>
</evidence>
<dbReference type="Pfam" id="PF02567">
    <property type="entry name" value="PhzC-PhzF"/>
    <property type="match status" value="1"/>
</dbReference>
<dbReference type="RefSeq" id="WP_090673462.1">
    <property type="nucleotide sequence ID" value="NZ_FNIT01000005.1"/>
</dbReference>
<feature type="active site" evidence="2">
    <location>
        <position position="46"/>
    </location>
</feature>
<evidence type="ECO:0000256" key="2">
    <source>
        <dbReference type="PIRSR" id="PIRSR016184-1"/>
    </source>
</evidence>